<dbReference type="Proteomes" id="UP001152888">
    <property type="component" value="Unassembled WGS sequence"/>
</dbReference>
<sequence length="89" mass="10501">MTSLNRSRERYNASMMIEDLIREPSGMLDNFLRMSYNDFVFLLNKVGHMIEKKDTRMRKAIPVKERFCVALKFYASGDSFMSLSYPNVF</sequence>
<comment type="caution">
    <text evidence="1">The sequence shown here is derived from an EMBL/GenBank/DDBJ whole genome shotgun (WGS) entry which is preliminary data.</text>
</comment>
<dbReference type="EMBL" id="CAKOFQ010006670">
    <property type="protein sequence ID" value="CAH1957338.1"/>
    <property type="molecule type" value="Genomic_DNA"/>
</dbReference>
<accession>A0A9P0JM03</accession>
<organism evidence="1 2">
    <name type="scientific">Acanthoscelides obtectus</name>
    <name type="common">Bean weevil</name>
    <name type="synonym">Bruchus obtectus</name>
    <dbReference type="NCBI Taxonomy" id="200917"/>
    <lineage>
        <taxon>Eukaryota</taxon>
        <taxon>Metazoa</taxon>
        <taxon>Ecdysozoa</taxon>
        <taxon>Arthropoda</taxon>
        <taxon>Hexapoda</taxon>
        <taxon>Insecta</taxon>
        <taxon>Pterygota</taxon>
        <taxon>Neoptera</taxon>
        <taxon>Endopterygota</taxon>
        <taxon>Coleoptera</taxon>
        <taxon>Polyphaga</taxon>
        <taxon>Cucujiformia</taxon>
        <taxon>Chrysomeloidea</taxon>
        <taxon>Chrysomelidae</taxon>
        <taxon>Bruchinae</taxon>
        <taxon>Bruchini</taxon>
        <taxon>Acanthoscelides</taxon>
    </lineage>
</organism>
<evidence type="ECO:0000313" key="1">
    <source>
        <dbReference type="EMBL" id="CAH1957338.1"/>
    </source>
</evidence>
<reference evidence="1" key="1">
    <citation type="submission" date="2022-03" db="EMBL/GenBank/DDBJ databases">
        <authorList>
            <person name="Sayadi A."/>
        </authorList>
    </citation>
    <scope>NUCLEOTIDE SEQUENCE</scope>
</reference>
<evidence type="ECO:0000313" key="2">
    <source>
        <dbReference type="Proteomes" id="UP001152888"/>
    </source>
</evidence>
<dbReference type="OrthoDB" id="6741510at2759"/>
<gene>
    <name evidence="1" type="ORF">ACAOBT_LOCUS2034</name>
</gene>
<dbReference type="AlphaFoldDB" id="A0A9P0JM03"/>
<name>A0A9P0JM03_ACAOB</name>
<keyword evidence="2" id="KW-1185">Reference proteome</keyword>
<proteinExistence type="predicted"/>
<protein>
    <submittedName>
        <fullName evidence="1">Uncharacterized protein</fullName>
    </submittedName>
</protein>